<name>A0ABS3QGW5_9BACT</name>
<reference evidence="1 2" key="1">
    <citation type="submission" date="2021-03" db="EMBL/GenBank/DDBJ databases">
        <authorList>
            <person name="Kim M.K."/>
        </authorList>
    </citation>
    <scope>NUCLEOTIDE SEQUENCE [LARGE SCALE GENOMIC DNA]</scope>
    <source>
        <strain evidence="1 2">BT442</strain>
    </source>
</reference>
<evidence type="ECO:0000313" key="1">
    <source>
        <dbReference type="EMBL" id="MBO2010485.1"/>
    </source>
</evidence>
<proteinExistence type="predicted"/>
<sequence>MAENATYKVYSLHESVYLKKKATSQNFNAFEECDLNIAWHYGDPAAAILLYSANHVVIAGCGITIYDISQELAVNLFNKPNNIWWTDGLYQDGADKLTECRFVSHFENDSLRVFKLNVLTKEVMMLP</sequence>
<gene>
    <name evidence="1" type="ORF">J4E00_15600</name>
</gene>
<evidence type="ECO:0000313" key="2">
    <source>
        <dbReference type="Proteomes" id="UP000664369"/>
    </source>
</evidence>
<accession>A0ABS3QGW5</accession>
<protein>
    <submittedName>
        <fullName evidence="1">Uncharacterized protein</fullName>
    </submittedName>
</protein>
<dbReference type="EMBL" id="JAGETZ010000007">
    <property type="protein sequence ID" value="MBO2010485.1"/>
    <property type="molecule type" value="Genomic_DNA"/>
</dbReference>
<keyword evidence="2" id="KW-1185">Reference proteome</keyword>
<dbReference type="Proteomes" id="UP000664369">
    <property type="component" value="Unassembled WGS sequence"/>
</dbReference>
<organism evidence="1 2">
    <name type="scientific">Hymenobacter negativus</name>
    <dbReference type="NCBI Taxonomy" id="2795026"/>
    <lineage>
        <taxon>Bacteria</taxon>
        <taxon>Pseudomonadati</taxon>
        <taxon>Bacteroidota</taxon>
        <taxon>Cytophagia</taxon>
        <taxon>Cytophagales</taxon>
        <taxon>Hymenobacteraceae</taxon>
        <taxon>Hymenobacter</taxon>
    </lineage>
</organism>
<comment type="caution">
    <text evidence="1">The sequence shown here is derived from an EMBL/GenBank/DDBJ whole genome shotgun (WGS) entry which is preliminary data.</text>
</comment>
<dbReference type="RefSeq" id="WP_208176120.1">
    <property type="nucleotide sequence ID" value="NZ_JAGETZ010000007.1"/>
</dbReference>